<keyword evidence="3 5" id="KW-1133">Transmembrane helix</keyword>
<dbReference type="GO" id="GO:0042613">
    <property type="term" value="C:MHC class II protein complex"/>
    <property type="evidence" value="ECO:0007669"/>
    <property type="project" value="UniProtKB-KW"/>
</dbReference>
<dbReference type="InterPro" id="IPR007110">
    <property type="entry name" value="Ig-like_dom"/>
</dbReference>
<dbReference type="InterPro" id="IPR036179">
    <property type="entry name" value="Ig-like_dom_sf"/>
</dbReference>
<evidence type="ECO:0000256" key="1">
    <source>
        <dbReference type="ARBA" id="ARBA00004479"/>
    </source>
</evidence>
<dbReference type="SMART" id="SM00407">
    <property type="entry name" value="IGc1"/>
    <property type="match status" value="1"/>
</dbReference>
<dbReference type="GO" id="GO:0002250">
    <property type="term" value="P:adaptive immune response"/>
    <property type="evidence" value="ECO:0007669"/>
    <property type="project" value="UniProtKB-KW"/>
</dbReference>
<evidence type="ECO:0000256" key="6">
    <source>
        <dbReference type="SAM" id="SignalP"/>
    </source>
</evidence>
<feature type="chain" id="PRO_5046213701" evidence="6">
    <location>
        <begin position="20"/>
        <end position="263"/>
    </location>
</feature>
<dbReference type="InterPro" id="IPR050160">
    <property type="entry name" value="MHC/Immunoglobulin"/>
</dbReference>
<dbReference type="Proteomes" id="UP001652624">
    <property type="component" value="Chromosome 4"/>
</dbReference>
<dbReference type="Gene3D" id="3.10.320.10">
    <property type="entry name" value="Class II Histocompatibility Antigen, M Beta Chain, Chain B, domain 1"/>
    <property type="match status" value="1"/>
</dbReference>
<proteinExistence type="predicted"/>
<gene>
    <name evidence="9" type="primary">LOC103117422</name>
</gene>
<accession>A0A1S3WGS6</accession>
<organism evidence="8 9">
    <name type="scientific">Erinaceus europaeus</name>
    <name type="common">Western European hedgehog</name>
    <dbReference type="NCBI Taxonomy" id="9365"/>
    <lineage>
        <taxon>Eukaryota</taxon>
        <taxon>Metazoa</taxon>
        <taxon>Chordata</taxon>
        <taxon>Craniata</taxon>
        <taxon>Vertebrata</taxon>
        <taxon>Euteleostomi</taxon>
        <taxon>Mammalia</taxon>
        <taxon>Eutheria</taxon>
        <taxon>Laurasiatheria</taxon>
        <taxon>Eulipotyphla</taxon>
        <taxon>Erinaceidae</taxon>
        <taxon>Erinaceinae</taxon>
        <taxon>Erinaceus</taxon>
    </lineage>
</organism>
<dbReference type="RefSeq" id="XP_016045596.2">
    <property type="nucleotide sequence ID" value="XM_016190110.2"/>
</dbReference>
<keyword evidence="5" id="KW-0472">Membrane</keyword>
<keyword evidence="2 5" id="KW-0812">Transmembrane</keyword>
<keyword evidence="8" id="KW-1185">Reference proteome</keyword>
<feature type="domain" description="Ig-like" evidence="7">
    <location>
        <begin position="114"/>
        <end position="196"/>
    </location>
</feature>
<dbReference type="PROSITE" id="PS50835">
    <property type="entry name" value="IG_LIKE"/>
    <property type="match status" value="1"/>
</dbReference>
<dbReference type="GO" id="GO:0005765">
    <property type="term" value="C:lysosomal membrane"/>
    <property type="evidence" value="ECO:0007669"/>
    <property type="project" value="UniProtKB-SubCell"/>
</dbReference>
<dbReference type="eggNOG" id="ENOG502SAA4">
    <property type="taxonomic scope" value="Eukaryota"/>
</dbReference>
<dbReference type="FunCoup" id="A0A1S3WGS6">
    <property type="interactions" value="427"/>
</dbReference>
<dbReference type="InterPro" id="IPR011162">
    <property type="entry name" value="MHC_I/II-like_Ag-recog"/>
</dbReference>
<sequence length="263" mass="28973">MTALLQLLLVLSWSCTGSGGFVAHVESTCLLDDDGTPQDFTYCVSFNKDLLTCWNPEQAQMVPCEFGTLYFLANGLSNYLNKQEDLIQRLSNGLQDCSTHTQAFWGSLTHRTRPPIVQIAKTTPINTREPVMLACYVTGFYPADVIITWQKNGKPVLPHGNAHKIAQPNGDWTYQTVSHLATTPSFGDTYICAVEHIASPDPILQYWTPGLSPLQVVKISVSAVALILGLIIFSVGFLSWRRVSLSGYTYIPGSSYPEGNHIS</sequence>
<evidence type="ECO:0000256" key="5">
    <source>
        <dbReference type="SAM" id="Phobius"/>
    </source>
</evidence>
<feature type="transmembrane region" description="Helical" evidence="5">
    <location>
        <begin position="219"/>
        <end position="240"/>
    </location>
</feature>
<name>A0A1S3WGS6_ERIEU</name>
<dbReference type="InParanoid" id="A0A1S3WGS6"/>
<dbReference type="Pfam" id="PF00969">
    <property type="entry name" value="MHC_II_beta"/>
    <property type="match status" value="1"/>
</dbReference>
<protein>
    <submittedName>
        <fullName evidence="9">HLA class II histocompatibility antigen, DM beta chain</fullName>
    </submittedName>
</protein>
<dbReference type="InterPro" id="IPR013783">
    <property type="entry name" value="Ig-like_fold"/>
</dbReference>
<evidence type="ECO:0000256" key="3">
    <source>
        <dbReference type="ARBA" id="ARBA00022989"/>
    </source>
</evidence>
<evidence type="ECO:0000256" key="4">
    <source>
        <dbReference type="ARBA" id="ARBA00023180"/>
    </source>
</evidence>
<dbReference type="GeneID" id="103117422"/>
<comment type="subcellular location">
    <subcellularLocation>
        <location evidence="1">Membrane</location>
        <topology evidence="1">Single-pass type I membrane protein</topology>
    </subcellularLocation>
</comment>
<dbReference type="OrthoDB" id="9940220at2759"/>
<evidence type="ECO:0000313" key="9">
    <source>
        <dbReference type="RefSeq" id="XP_016045596.2"/>
    </source>
</evidence>
<dbReference type="InterPro" id="IPR003597">
    <property type="entry name" value="Ig_C1-set"/>
</dbReference>
<dbReference type="SUPFAM" id="SSF48726">
    <property type="entry name" value="Immunoglobulin"/>
    <property type="match status" value="1"/>
</dbReference>
<dbReference type="InterPro" id="IPR000353">
    <property type="entry name" value="MHC_II_b_N"/>
</dbReference>
<dbReference type="CDD" id="cd21002">
    <property type="entry name" value="IgC1_MHC_II_beta_HLA-DM"/>
    <property type="match status" value="1"/>
</dbReference>
<feature type="signal peptide" evidence="6">
    <location>
        <begin position="1"/>
        <end position="19"/>
    </location>
</feature>
<dbReference type="Gene3D" id="2.60.40.10">
    <property type="entry name" value="Immunoglobulins"/>
    <property type="match status" value="1"/>
</dbReference>
<dbReference type="PANTHER" id="PTHR19944">
    <property type="entry name" value="MHC CLASS II-RELATED"/>
    <property type="match status" value="1"/>
</dbReference>
<evidence type="ECO:0000259" key="7">
    <source>
        <dbReference type="PROSITE" id="PS50835"/>
    </source>
</evidence>
<dbReference type="AlphaFoldDB" id="A0A1S3WGS6"/>
<dbReference type="InterPro" id="IPR014745">
    <property type="entry name" value="MHC_II_a/b_N"/>
</dbReference>
<keyword evidence="4" id="KW-0325">Glycoprotein</keyword>
<dbReference type="PANTHER" id="PTHR19944:SF65">
    <property type="entry name" value="HLA CLASS II HISTOCOMPATIBILITY ANTIGEN, DM BETA CHAIN"/>
    <property type="match status" value="1"/>
</dbReference>
<keyword evidence="6" id="KW-0732">Signal</keyword>
<dbReference type="GO" id="GO:0031902">
    <property type="term" value="C:late endosome membrane"/>
    <property type="evidence" value="ECO:0007669"/>
    <property type="project" value="UniProtKB-SubCell"/>
</dbReference>
<evidence type="ECO:0000256" key="2">
    <source>
        <dbReference type="ARBA" id="ARBA00022692"/>
    </source>
</evidence>
<dbReference type="GO" id="GO:0019886">
    <property type="term" value="P:antigen processing and presentation of exogenous peptide antigen via MHC class II"/>
    <property type="evidence" value="ECO:0007669"/>
    <property type="project" value="UniProtKB-ARBA"/>
</dbReference>
<reference evidence="9" key="1">
    <citation type="submission" date="2025-08" db="UniProtKB">
        <authorList>
            <consortium name="RefSeq"/>
        </authorList>
    </citation>
    <scope>IDENTIFICATION</scope>
</reference>
<dbReference type="Pfam" id="PF07654">
    <property type="entry name" value="C1-set"/>
    <property type="match status" value="1"/>
</dbReference>
<dbReference type="SMART" id="SM00921">
    <property type="entry name" value="MHC_II_beta"/>
    <property type="match status" value="1"/>
</dbReference>
<evidence type="ECO:0000313" key="8">
    <source>
        <dbReference type="Proteomes" id="UP001652624"/>
    </source>
</evidence>
<dbReference type="SUPFAM" id="SSF54452">
    <property type="entry name" value="MHC antigen-recognition domain"/>
    <property type="match status" value="1"/>
</dbReference>